<organism evidence="11 12">
    <name type="scientific">Frateuria terrea</name>
    <dbReference type="NCBI Taxonomy" id="529704"/>
    <lineage>
        <taxon>Bacteria</taxon>
        <taxon>Pseudomonadati</taxon>
        <taxon>Pseudomonadota</taxon>
        <taxon>Gammaproteobacteria</taxon>
        <taxon>Lysobacterales</taxon>
        <taxon>Rhodanobacteraceae</taxon>
        <taxon>Frateuria</taxon>
    </lineage>
</organism>
<name>A0A1H6UJL8_9GAMM</name>
<reference evidence="11 12" key="1">
    <citation type="submission" date="2016-10" db="EMBL/GenBank/DDBJ databases">
        <authorList>
            <person name="de Groot N.N."/>
        </authorList>
    </citation>
    <scope>NUCLEOTIDE SEQUENCE [LARGE SCALE GENOMIC DNA]</scope>
    <source>
        <strain evidence="11 12">DSM 26515</strain>
    </source>
</reference>
<evidence type="ECO:0000256" key="2">
    <source>
        <dbReference type="ARBA" id="ARBA00022475"/>
    </source>
</evidence>
<evidence type="ECO:0000256" key="9">
    <source>
        <dbReference type="SAM" id="Phobius"/>
    </source>
</evidence>
<dbReference type="SUPFAM" id="SSF48452">
    <property type="entry name" value="TPR-like"/>
    <property type="match status" value="1"/>
</dbReference>
<keyword evidence="4 9" id="KW-1133">Transmembrane helix</keyword>
<evidence type="ECO:0000256" key="3">
    <source>
        <dbReference type="ARBA" id="ARBA00022692"/>
    </source>
</evidence>
<dbReference type="OrthoDB" id="9789675at2"/>
<dbReference type="PANTHER" id="PTHR38035">
    <property type="entry name" value="UPF0070 PROTEIN YFGM"/>
    <property type="match status" value="1"/>
</dbReference>
<keyword evidence="6" id="KW-0143">Chaperone</keyword>
<keyword evidence="2" id="KW-1003">Cell membrane</keyword>
<dbReference type="AlphaFoldDB" id="A0A1H6UJL8"/>
<dbReference type="RefSeq" id="WP_091335938.1">
    <property type="nucleotide sequence ID" value="NZ_FNYC01000003.1"/>
</dbReference>
<dbReference type="GO" id="GO:0044877">
    <property type="term" value="F:protein-containing complex binding"/>
    <property type="evidence" value="ECO:0007669"/>
    <property type="project" value="InterPro"/>
</dbReference>
<feature type="transmembrane region" description="Helical" evidence="9">
    <location>
        <begin position="23"/>
        <end position="40"/>
    </location>
</feature>
<dbReference type="EMBL" id="FNYC01000003">
    <property type="protein sequence ID" value="SEI90884.1"/>
    <property type="molecule type" value="Genomic_DNA"/>
</dbReference>
<dbReference type="InterPro" id="IPR018704">
    <property type="entry name" value="SecYEG/CpoB_TPR"/>
</dbReference>
<dbReference type="PIRSF" id="PIRSF006170">
    <property type="entry name" value="YfgM"/>
    <property type="match status" value="1"/>
</dbReference>
<feature type="domain" description="Ancillary SecYEG translocon subunit/Cell division coordinator CpoB TPR" evidence="10">
    <location>
        <begin position="17"/>
        <end position="209"/>
    </location>
</feature>
<gene>
    <name evidence="11" type="ORF">SAMN04487997_2003</name>
</gene>
<keyword evidence="3 9" id="KW-0812">Transmembrane</keyword>
<evidence type="ECO:0000313" key="12">
    <source>
        <dbReference type="Proteomes" id="UP000199420"/>
    </source>
</evidence>
<dbReference type="GO" id="GO:0005886">
    <property type="term" value="C:plasma membrane"/>
    <property type="evidence" value="ECO:0007669"/>
    <property type="project" value="UniProtKB-SubCell"/>
</dbReference>
<accession>A0A1H6UJL8</accession>
<dbReference type="InterPro" id="IPR011990">
    <property type="entry name" value="TPR-like_helical_dom_sf"/>
</dbReference>
<evidence type="ECO:0000256" key="4">
    <source>
        <dbReference type="ARBA" id="ARBA00022989"/>
    </source>
</evidence>
<dbReference type="Pfam" id="PF09976">
    <property type="entry name" value="TPR_21"/>
    <property type="match status" value="1"/>
</dbReference>
<dbReference type="STRING" id="529704.SAMN02927913_1723"/>
<comment type="similarity">
    <text evidence="7">Belongs to the YfgM family.</text>
</comment>
<comment type="subcellular location">
    <subcellularLocation>
        <location evidence="1">Cell membrane</location>
        <topology evidence="1">Single-pass type II membrane protein</topology>
    </subcellularLocation>
</comment>
<evidence type="ECO:0000313" key="11">
    <source>
        <dbReference type="EMBL" id="SEI90884.1"/>
    </source>
</evidence>
<evidence type="ECO:0000256" key="5">
    <source>
        <dbReference type="ARBA" id="ARBA00023136"/>
    </source>
</evidence>
<evidence type="ECO:0000256" key="8">
    <source>
        <dbReference type="ARBA" id="ARBA00024235"/>
    </source>
</evidence>
<dbReference type="Proteomes" id="UP000199420">
    <property type="component" value="Unassembled WGS sequence"/>
</dbReference>
<proteinExistence type="inferred from homology"/>
<evidence type="ECO:0000256" key="1">
    <source>
        <dbReference type="ARBA" id="ARBA00004401"/>
    </source>
</evidence>
<dbReference type="InterPro" id="IPR026039">
    <property type="entry name" value="YfgM"/>
</dbReference>
<protein>
    <recommendedName>
        <fullName evidence="8">Ancillary SecYEG translocon subunit</fullName>
    </recommendedName>
</protein>
<evidence type="ECO:0000256" key="7">
    <source>
        <dbReference type="ARBA" id="ARBA00024197"/>
    </source>
</evidence>
<evidence type="ECO:0000256" key="6">
    <source>
        <dbReference type="ARBA" id="ARBA00023186"/>
    </source>
</evidence>
<dbReference type="Gene3D" id="1.25.40.10">
    <property type="entry name" value="Tetratricopeptide repeat domain"/>
    <property type="match status" value="1"/>
</dbReference>
<evidence type="ECO:0000259" key="10">
    <source>
        <dbReference type="Pfam" id="PF09976"/>
    </source>
</evidence>
<dbReference type="PANTHER" id="PTHR38035:SF1">
    <property type="entry name" value="ANCILLARY SECYEG TRANSLOCON SUBUNIT"/>
    <property type="match status" value="1"/>
</dbReference>
<sequence length="216" mass="23670">MAFDAYDDYEQGERVQQWLRQNGLSIVIGIVIGLVAIFGWQQWRSHQATREMEASNLYQQLQTALAAGKTSDAEQLVDRLEKDYAKSTYAVLAASDSAQRQVEDKQLDKALASLQWARDHVGDNPLKPLIELRTAKVQMAADKANDALATLDGVTAKGYEALRQELRGDALVKLGRADDARKAYRAALAAMGEDAPQRAALQLKLDDLAVAGKQGA</sequence>
<keyword evidence="5 9" id="KW-0472">Membrane</keyword>
<keyword evidence="12" id="KW-1185">Reference proteome</keyword>